<organism evidence="7 8">
    <name type="scientific">Fusarium duplospermum</name>
    <dbReference type="NCBI Taxonomy" id="1325734"/>
    <lineage>
        <taxon>Eukaryota</taxon>
        <taxon>Fungi</taxon>
        <taxon>Dikarya</taxon>
        <taxon>Ascomycota</taxon>
        <taxon>Pezizomycotina</taxon>
        <taxon>Sordariomycetes</taxon>
        <taxon>Hypocreomycetidae</taxon>
        <taxon>Hypocreales</taxon>
        <taxon>Nectriaceae</taxon>
        <taxon>Fusarium</taxon>
        <taxon>Fusarium solani species complex</taxon>
    </lineage>
</organism>
<dbReference type="Pfam" id="PF24883">
    <property type="entry name" value="NPHP3_N"/>
    <property type="match status" value="1"/>
</dbReference>
<feature type="signal peptide" evidence="4">
    <location>
        <begin position="1"/>
        <end position="21"/>
    </location>
</feature>
<name>A0A428NW04_9HYPO</name>
<keyword evidence="2" id="KW-0175">Coiled coil</keyword>
<evidence type="ECO:0000313" key="8">
    <source>
        <dbReference type="Proteomes" id="UP000288168"/>
    </source>
</evidence>
<feature type="domain" description="DUF7791" evidence="6">
    <location>
        <begin position="856"/>
        <end position="979"/>
    </location>
</feature>
<dbReference type="Pfam" id="PF25053">
    <property type="entry name" value="DUF7791"/>
    <property type="match status" value="1"/>
</dbReference>
<sequence length="1359" mass="153475">MSSPTGLVASLFILLASQALAQNLTDTIVGCDVVQCPVANDENRCTLGNDTFLDIGLTRIPDLPDSLADFSIVKGVNISLTNRDEELFTSVYYLGTPQNVSLDEVHGCAVFFAPPAKKFADNTTGTCSDVIDPECIAGIQKVAANALTYKYIDGICPILQKELEDSNITACKNYLGTEPDFQRSVFAISLSNLTNIEGKDNATSDCWPMLPKSANLAPLFYSFKSWDGGPFPESAYEEVHQIVPILTLFMAKSNNRNVVSKTVGSMSCIKIDSTWTPQSAAAPQSLVVKSDLQLRPFLNMDPLSAVGLAGNIVQFVQFTASLFEATKEIHRSATGISEDHASLVFIYEKLSDFCNTLTSGSGATITKMEVITTKINGGSSLSLMELATACHQECKQLLSTIDSLRAKHSARSRSWGSFRVALKGVLITEEIKELEARIAFYQAQMVLHLCSATRGAVRDIGAQIQALRSEGQSLHNSATLQLNDISQGLGNLTSRIQVMEETNKRKNDRKELYEDDYETLTAKISELSLQSQKCINEHELLSSLSYEQRLARHENIKNAHYKTLSWIFKDDGSKTDETRHLISWLREGRGIFWVSGRPGSGKSTFMKFIAGRPETTGLLSLWAKDMVMIKASHYFWSSGTDIQRSQEGLLRSLIFDILWQCPELIPVACPERWTGVISGKMLHGPSWTMRELWETVQRIAKQTRLPIRFCFFIDGLDEFEGDRHELLKSLEGLSECQDIKLLVSSRAWNDFVQRFNQRPKLHLHNITHGDIRRFSESQLLEHPNWKDLVFQVGETQALTLVDEISDRARGVFLWVFLVTRLLREGMTNYDTFLELQDRLKSVPIDLENFFKAMLDSVEPFYHPKMAGTLQLAITAREPLPVTIYSFHDIGYERPNYAMEEQVEVWSAEDEQKFQAPFSRRLAARCKELLEVQGTKVEFLHRTVRDFLRYSEMRNYLAVKAPENFNPSFSIFRAFCAWTKHTNFLDMTIYDLDQKHLVSRLDDMLFYIGGNSSVETEQVYDLLDNLETSLEQLFDQWLERKNQDPNTHQRPSILFRQRILVSDLTGYITKKMNQDYYYLDDQPVSPLSAVLEMQGSADASGREWTTNRVKLLQYLLETGDFSPNEIHPCSEGRVSQSPWASFLANILSENSQWGGSMTAVLEAGIIPLLLEYGSDVNITLNFQYRNGDLRLPVWAQFLSIIFLPNHLSAQATAYIQVLEKILEGVELDTASEFIDFEPWGDFLKLHERGDGAGPRQMTCKLAMFRIITSSLQKMSIGPRRNHLDIQLIARAVETFLKRTNQPPEGLSELYTAIQSAFPPNLVGRFRGFLATTSGDDKLVQGNHEKPSSRGSKVRRIDSRR</sequence>
<evidence type="ECO:0000256" key="4">
    <source>
        <dbReference type="SAM" id="SignalP"/>
    </source>
</evidence>
<feature type="domain" description="Nephrocystin 3-like N-terminal" evidence="5">
    <location>
        <begin position="579"/>
        <end position="746"/>
    </location>
</feature>
<evidence type="ECO:0000256" key="3">
    <source>
        <dbReference type="SAM" id="MobiDB-lite"/>
    </source>
</evidence>
<feature type="chain" id="PRO_5019501591" evidence="4">
    <location>
        <begin position="22"/>
        <end position="1359"/>
    </location>
</feature>
<accession>A0A428NW04</accession>
<comment type="caution">
    <text evidence="7">The sequence shown here is derived from an EMBL/GenBank/DDBJ whole genome shotgun (WGS) entry which is preliminary data.</text>
</comment>
<feature type="region of interest" description="Disordered" evidence="3">
    <location>
        <begin position="1334"/>
        <end position="1359"/>
    </location>
</feature>
<evidence type="ECO:0000256" key="2">
    <source>
        <dbReference type="SAM" id="Coils"/>
    </source>
</evidence>
<dbReference type="EMBL" id="NKCI01000275">
    <property type="protein sequence ID" value="RSL45004.1"/>
    <property type="molecule type" value="Genomic_DNA"/>
</dbReference>
<feature type="coiled-coil region" evidence="2">
    <location>
        <begin position="489"/>
        <end position="530"/>
    </location>
</feature>
<dbReference type="InterPro" id="IPR056884">
    <property type="entry name" value="NPHP3-like_N"/>
</dbReference>
<dbReference type="STRING" id="1325734.A0A428NW04"/>
<keyword evidence="4" id="KW-0732">Signal</keyword>
<keyword evidence="1" id="KW-0677">Repeat</keyword>
<protein>
    <submittedName>
        <fullName evidence="7">Uncharacterized protein</fullName>
    </submittedName>
</protein>
<dbReference type="InterPro" id="IPR027417">
    <property type="entry name" value="P-loop_NTPase"/>
</dbReference>
<evidence type="ECO:0000256" key="1">
    <source>
        <dbReference type="ARBA" id="ARBA00022737"/>
    </source>
</evidence>
<dbReference type="PANTHER" id="PTHR10039">
    <property type="entry name" value="AMELOGENIN"/>
    <property type="match status" value="1"/>
</dbReference>
<gene>
    <name evidence="7" type="ORF">CEP54_014446</name>
</gene>
<evidence type="ECO:0000313" key="7">
    <source>
        <dbReference type="EMBL" id="RSL45004.1"/>
    </source>
</evidence>
<dbReference type="PANTHER" id="PTHR10039:SF5">
    <property type="entry name" value="NACHT DOMAIN-CONTAINING PROTEIN"/>
    <property type="match status" value="1"/>
</dbReference>
<evidence type="ECO:0000259" key="5">
    <source>
        <dbReference type="Pfam" id="PF24883"/>
    </source>
</evidence>
<proteinExistence type="predicted"/>
<dbReference type="OrthoDB" id="443402at2759"/>
<dbReference type="SUPFAM" id="SSF52540">
    <property type="entry name" value="P-loop containing nucleoside triphosphate hydrolases"/>
    <property type="match status" value="1"/>
</dbReference>
<reference evidence="7 8" key="1">
    <citation type="submission" date="2017-06" db="EMBL/GenBank/DDBJ databases">
        <title>Comparative genomic analysis of Ambrosia Fusariam Clade fungi.</title>
        <authorList>
            <person name="Stajich J.E."/>
            <person name="Carrillo J."/>
            <person name="Kijimoto T."/>
            <person name="Eskalen A."/>
            <person name="O'Donnell K."/>
            <person name="Kasson M."/>
        </authorList>
    </citation>
    <scope>NUCLEOTIDE SEQUENCE [LARGE SCALE GENOMIC DNA]</scope>
    <source>
        <strain evidence="7 8">NRRL62584</strain>
    </source>
</reference>
<evidence type="ECO:0000259" key="6">
    <source>
        <dbReference type="Pfam" id="PF25053"/>
    </source>
</evidence>
<keyword evidence="8" id="KW-1185">Reference proteome</keyword>
<feature type="compositionally biased region" description="Basic and acidic residues" evidence="3">
    <location>
        <begin position="1334"/>
        <end position="1346"/>
    </location>
</feature>
<dbReference type="Gene3D" id="3.40.50.300">
    <property type="entry name" value="P-loop containing nucleotide triphosphate hydrolases"/>
    <property type="match status" value="1"/>
</dbReference>
<dbReference type="InterPro" id="IPR056693">
    <property type="entry name" value="DUF7791"/>
</dbReference>
<dbReference type="Proteomes" id="UP000288168">
    <property type="component" value="Unassembled WGS sequence"/>
</dbReference>